<evidence type="ECO:0000313" key="2">
    <source>
        <dbReference type="EMBL" id="OWF46823.1"/>
    </source>
</evidence>
<evidence type="ECO:0000256" key="1">
    <source>
        <dbReference type="SAM" id="Phobius"/>
    </source>
</evidence>
<dbReference type="Proteomes" id="UP000242188">
    <property type="component" value="Unassembled WGS sequence"/>
</dbReference>
<evidence type="ECO:0008006" key="4">
    <source>
        <dbReference type="Google" id="ProtNLM"/>
    </source>
</evidence>
<name>A0A210QDJ5_MIZYE</name>
<reference evidence="2 3" key="1">
    <citation type="journal article" date="2017" name="Nat. Ecol. Evol.">
        <title>Scallop genome provides insights into evolution of bilaterian karyotype and development.</title>
        <authorList>
            <person name="Wang S."/>
            <person name="Zhang J."/>
            <person name="Jiao W."/>
            <person name="Li J."/>
            <person name="Xun X."/>
            <person name="Sun Y."/>
            <person name="Guo X."/>
            <person name="Huan P."/>
            <person name="Dong B."/>
            <person name="Zhang L."/>
            <person name="Hu X."/>
            <person name="Sun X."/>
            <person name="Wang J."/>
            <person name="Zhao C."/>
            <person name="Wang Y."/>
            <person name="Wang D."/>
            <person name="Huang X."/>
            <person name="Wang R."/>
            <person name="Lv J."/>
            <person name="Li Y."/>
            <person name="Zhang Z."/>
            <person name="Liu B."/>
            <person name="Lu W."/>
            <person name="Hui Y."/>
            <person name="Liang J."/>
            <person name="Zhou Z."/>
            <person name="Hou R."/>
            <person name="Li X."/>
            <person name="Liu Y."/>
            <person name="Li H."/>
            <person name="Ning X."/>
            <person name="Lin Y."/>
            <person name="Zhao L."/>
            <person name="Xing Q."/>
            <person name="Dou J."/>
            <person name="Li Y."/>
            <person name="Mao J."/>
            <person name="Guo H."/>
            <person name="Dou H."/>
            <person name="Li T."/>
            <person name="Mu C."/>
            <person name="Jiang W."/>
            <person name="Fu Q."/>
            <person name="Fu X."/>
            <person name="Miao Y."/>
            <person name="Liu J."/>
            <person name="Yu Q."/>
            <person name="Li R."/>
            <person name="Liao H."/>
            <person name="Li X."/>
            <person name="Kong Y."/>
            <person name="Jiang Z."/>
            <person name="Chourrout D."/>
            <person name="Li R."/>
            <person name="Bao Z."/>
        </authorList>
    </citation>
    <scope>NUCLEOTIDE SEQUENCE [LARGE SCALE GENOMIC DNA]</scope>
    <source>
        <strain evidence="2 3">PY_sf001</strain>
    </source>
</reference>
<dbReference type="EMBL" id="NEDP02004076">
    <property type="protein sequence ID" value="OWF46823.1"/>
    <property type="molecule type" value="Genomic_DNA"/>
</dbReference>
<dbReference type="CDD" id="cd00882">
    <property type="entry name" value="Ras_like_GTPase"/>
    <property type="match status" value="1"/>
</dbReference>
<proteinExistence type="predicted"/>
<protein>
    <recommendedName>
        <fullName evidence="4">G domain-containing protein</fullName>
    </recommendedName>
</protein>
<comment type="caution">
    <text evidence="2">The sequence shown here is derived from an EMBL/GenBank/DDBJ whole genome shotgun (WGS) entry which is preliminary data.</text>
</comment>
<keyword evidence="1" id="KW-0472">Membrane</keyword>
<accession>A0A210QDJ5</accession>
<dbReference type="SUPFAM" id="SSF52540">
    <property type="entry name" value="P-loop containing nucleoside triphosphate hydrolases"/>
    <property type="match status" value="1"/>
</dbReference>
<dbReference type="Gene3D" id="3.40.50.300">
    <property type="entry name" value="P-loop containing nucleotide triphosphate hydrolases"/>
    <property type="match status" value="1"/>
</dbReference>
<dbReference type="InterPro" id="IPR027417">
    <property type="entry name" value="P-loop_NTPase"/>
</dbReference>
<dbReference type="OrthoDB" id="6149413at2759"/>
<organism evidence="2 3">
    <name type="scientific">Mizuhopecten yessoensis</name>
    <name type="common">Japanese scallop</name>
    <name type="synonym">Patinopecten yessoensis</name>
    <dbReference type="NCBI Taxonomy" id="6573"/>
    <lineage>
        <taxon>Eukaryota</taxon>
        <taxon>Metazoa</taxon>
        <taxon>Spiralia</taxon>
        <taxon>Lophotrochozoa</taxon>
        <taxon>Mollusca</taxon>
        <taxon>Bivalvia</taxon>
        <taxon>Autobranchia</taxon>
        <taxon>Pteriomorphia</taxon>
        <taxon>Pectinida</taxon>
        <taxon>Pectinoidea</taxon>
        <taxon>Pectinidae</taxon>
        <taxon>Mizuhopecten</taxon>
    </lineage>
</organism>
<feature type="transmembrane region" description="Helical" evidence="1">
    <location>
        <begin position="314"/>
        <end position="332"/>
    </location>
</feature>
<gene>
    <name evidence="2" type="ORF">KP79_PYT22259</name>
</gene>
<dbReference type="AlphaFoldDB" id="A0A210QDJ5"/>
<keyword evidence="1" id="KW-0812">Transmembrane</keyword>
<keyword evidence="3" id="KW-1185">Reference proteome</keyword>
<sequence>MHIDIQLAMEELILRDRINQIEKLKTVVGRRKNGCRPLNILIIGARGSGKSSFINSVAASIADDYWREYANSGAHGLQQGSANTVRIKSFTAAEYVTSSRLHGYALPSIIDIAGLEDEHSKITEEILRLLFYGQLEDHVNIHSVFNYGKQNGVESMRWKFFKWYTADSCKVDRIIVVAAATQPIPENLIQCVMKAARPTSDRFTREIPVFGVLTKFDQVDESGKIFKDRKQNFIESLSLVGATHRLAQCVNYCDDIDPISARTQQTLPDVDVPILRFMNVVCGSNYVVTKPHESYTSVIFWEAARQQSGSIMQMVYAILVCLLFSVIVRLLSQ</sequence>
<keyword evidence="1" id="KW-1133">Transmembrane helix</keyword>
<evidence type="ECO:0000313" key="3">
    <source>
        <dbReference type="Proteomes" id="UP000242188"/>
    </source>
</evidence>